<reference evidence="1 2" key="1">
    <citation type="submission" date="2015-09" db="EMBL/GenBank/DDBJ databases">
        <title>Bacillus cereus food isolates.</title>
        <authorList>
            <person name="Boekhorst J."/>
        </authorList>
    </citation>
    <scope>NUCLEOTIDE SEQUENCE [LARGE SCALE GENOMIC DNA]</scope>
    <source>
        <strain evidence="1 2">B4088</strain>
    </source>
</reference>
<name>A0A164P6D4_BACCE</name>
<protein>
    <submittedName>
        <fullName evidence="1">Uncharacterized protein</fullName>
    </submittedName>
</protein>
<dbReference type="EMBL" id="LJKE01000043">
    <property type="protein sequence ID" value="KZD66321.1"/>
    <property type="molecule type" value="Genomic_DNA"/>
</dbReference>
<proteinExistence type="predicted"/>
<organism evidence="1 2">
    <name type="scientific">Bacillus cereus</name>
    <dbReference type="NCBI Taxonomy" id="1396"/>
    <lineage>
        <taxon>Bacteria</taxon>
        <taxon>Bacillati</taxon>
        <taxon>Bacillota</taxon>
        <taxon>Bacilli</taxon>
        <taxon>Bacillales</taxon>
        <taxon>Bacillaceae</taxon>
        <taxon>Bacillus</taxon>
        <taxon>Bacillus cereus group</taxon>
    </lineage>
</organism>
<dbReference type="RefSeq" id="WP_063260935.1">
    <property type="nucleotide sequence ID" value="NZ_LJKE01000043.1"/>
</dbReference>
<evidence type="ECO:0000313" key="1">
    <source>
        <dbReference type="EMBL" id="KZD66321.1"/>
    </source>
</evidence>
<sequence length="111" mass="12982">MEAYKLDVHPIDKTRYNSLSEEELFLFIQNRVFHHFIKLNPEGKISILASTNESVPFELLGEDHDKLGIAILNILEEFEVYVSIPPHQEDRLFPKMETFLAFLLHNISENL</sequence>
<dbReference type="Proteomes" id="UP000076482">
    <property type="component" value="Unassembled WGS sequence"/>
</dbReference>
<gene>
    <name evidence="1" type="ORF">B4088_2437</name>
</gene>
<accession>A0A164P6D4</accession>
<comment type="caution">
    <text evidence="1">The sequence shown here is derived from an EMBL/GenBank/DDBJ whole genome shotgun (WGS) entry which is preliminary data.</text>
</comment>
<dbReference type="AlphaFoldDB" id="A0A164P6D4"/>
<evidence type="ECO:0000313" key="2">
    <source>
        <dbReference type="Proteomes" id="UP000076482"/>
    </source>
</evidence>